<dbReference type="GO" id="GO:0006629">
    <property type="term" value="P:lipid metabolic process"/>
    <property type="evidence" value="ECO:0007669"/>
    <property type="project" value="InterPro"/>
</dbReference>
<protein>
    <submittedName>
        <fullName evidence="4">Fungal lipase-like domain-containing protein</fullName>
    </submittedName>
</protein>
<dbReference type="AlphaFoldDB" id="A0A914Q1K9"/>
<dbReference type="PANTHER" id="PTHR45908:SF5">
    <property type="entry name" value="FUNGAL LIPASE-LIKE DOMAIN-CONTAINING PROTEIN"/>
    <property type="match status" value="1"/>
</dbReference>
<dbReference type="Pfam" id="PF01764">
    <property type="entry name" value="Lipase_3"/>
    <property type="match status" value="1"/>
</dbReference>
<feature type="chain" id="PRO_5036918097" evidence="1">
    <location>
        <begin position="16"/>
        <end position="291"/>
    </location>
</feature>
<dbReference type="InterPro" id="IPR002921">
    <property type="entry name" value="Fungal_lipase-type"/>
</dbReference>
<evidence type="ECO:0000259" key="2">
    <source>
        <dbReference type="Pfam" id="PF01764"/>
    </source>
</evidence>
<dbReference type="CDD" id="cd00519">
    <property type="entry name" value="Lipase_3"/>
    <property type="match status" value="1"/>
</dbReference>
<organism evidence="3 4">
    <name type="scientific">Panagrolaimus davidi</name>
    <dbReference type="NCBI Taxonomy" id="227884"/>
    <lineage>
        <taxon>Eukaryota</taxon>
        <taxon>Metazoa</taxon>
        <taxon>Ecdysozoa</taxon>
        <taxon>Nematoda</taxon>
        <taxon>Chromadorea</taxon>
        <taxon>Rhabditida</taxon>
        <taxon>Tylenchina</taxon>
        <taxon>Panagrolaimomorpha</taxon>
        <taxon>Panagrolaimoidea</taxon>
        <taxon>Panagrolaimidae</taxon>
        <taxon>Panagrolaimus</taxon>
    </lineage>
</organism>
<evidence type="ECO:0000256" key="1">
    <source>
        <dbReference type="SAM" id="SignalP"/>
    </source>
</evidence>
<dbReference type="InterPro" id="IPR029058">
    <property type="entry name" value="AB_hydrolase_fold"/>
</dbReference>
<accession>A0A914Q1K9</accession>
<sequence length="291" mass="33354">MKFILILSFIAFVEANSAFYDDIRARQLLSIAAGGFAKDPAIYVRKTFSDTNWKILEQDSVFNEKLKGNLTYYSIINDVKREIIVVFAADEPKNQDTLTGMLKYNDDPHDFKNYGNVHNLFYDLETQIWHFVHKIIAYKDYHSYSVTYTGYSIGGAVATLAAMQTVADNLRESSHITLITFGEPRVGNLIFANSVDRELPNIFRITHRGDPIVHLPPCLSNGKYSCTTNEPQAPHHHGTEIFYDNDMRYNADYLRCTYNDEDANCSNGLQDGGQNFVDHEYYFQVSCFLRE</sequence>
<evidence type="ECO:0000313" key="4">
    <source>
        <dbReference type="WBParaSite" id="PDA_v2.g22705.t1"/>
    </source>
</evidence>
<proteinExistence type="predicted"/>
<evidence type="ECO:0000313" key="3">
    <source>
        <dbReference type="Proteomes" id="UP000887578"/>
    </source>
</evidence>
<keyword evidence="3" id="KW-1185">Reference proteome</keyword>
<dbReference type="SUPFAM" id="SSF53474">
    <property type="entry name" value="alpha/beta-Hydrolases"/>
    <property type="match status" value="1"/>
</dbReference>
<feature type="signal peptide" evidence="1">
    <location>
        <begin position="1"/>
        <end position="15"/>
    </location>
</feature>
<keyword evidence="1" id="KW-0732">Signal</keyword>
<reference evidence="4" key="1">
    <citation type="submission" date="2022-11" db="UniProtKB">
        <authorList>
            <consortium name="WormBaseParasite"/>
        </authorList>
    </citation>
    <scope>IDENTIFICATION</scope>
</reference>
<name>A0A914Q1K9_9BILA</name>
<dbReference type="WBParaSite" id="PDA_v2.g22705.t1">
    <property type="protein sequence ID" value="PDA_v2.g22705.t1"/>
    <property type="gene ID" value="PDA_v2.g22705"/>
</dbReference>
<dbReference type="Proteomes" id="UP000887578">
    <property type="component" value="Unplaced"/>
</dbReference>
<dbReference type="Gene3D" id="3.40.50.1820">
    <property type="entry name" value="alpha/beta hydrolase"/>
    <property type="match status" value="1"/>
</dbReference>
<dbReference type="PANTHER" id="PTHR45908">
    <property type="entry name" value="PROTEIN CBG11750-RELATED"/>
    <property type="match status" value="1"/>
</dbReference>
<feature type="domain" description="Fungal lipase-type" evidence="2">
    <location>
        <begin position="94"/>
        <end position="218"/>
    </location>
</feature>